<organism evidence="3">
    <name type="scientific">Naegleria gruberi</name>
    <name type="common">Amoeba</name>
    <dbReference type="NCBI Taxonomy" id="5762"/>
    <lineage>
        <taxon>Eukaryota</taxon>
        <taxon>Discoba</taxon>
        <taxon>Heterolobosea</taxon>
        <taxon>Tetramitia</taxon>
        <taxon>Eutetramitia</taxon>
        <taxon>Vahlkampfiidae</taxon>
        <taxon>Naegleria</taxon>
    </lineage>
</organism>
<dbReference type="VEuPathDB" id="AmoebaDB:NAEGRDRAFT_72762"/>
<evidence type="ECO:0000313" key="2">
    <source>
        <dbReference type="EMBL" id="EFC39554.1"/>
    </source>
</evidence>
<evidence type="ECO:0000313" key="3">
    <source>
        <dbReference type="Proteomes" id="UP000006671"/>
    </source>
</evidence>
<keyword evidence="3" id="KW-1185">Reference proteome</keyword>
<feature type="region of interest" description="Disordered" evidence="1">
    <location>
        <begin position="358"/>
        <end position="384"/>
    </location>
</feature>
<feature type="compositionally biased region" description="Low complexity" evidence="1">
    <location>
        <begin position="174"/>
        <end position="189"/>
    </location>
</feature>
<feature type="compositionally biased region" description="Low complexity" evidence="1">
    <location>
        <begin position="123"/>
        <end position="140"/>
    </location>
</feature>
<feature type="compositionally biased region" description="Low complexity" evidence="1">
    <location>
        <begin position="29"/>
        <end position="64"/>
    </location>
</feature>
<dbReference type="Proteomes" id="UP000006671">
    <property type="component" value="Unassembled WGS sequence"/>
</dbReference>
<dbReference type="EMBL" id="GG738899">
    <property type="protein sequence ID" value="EFC39554.1"/>
    <property type="molecule type" value="Genomic_DNA"/>
</dbReference>
<feature type="compositionally biased region" description="Basic and acidic residues" evidence="1">
    <location>
        <begin position="636"/>
        <end position="652"/>
    </location>
</feature>
<feature type="region of interest" description="Disordered" evidence="1">
    <location>
        <begin position="483"/>
        <end position="708"/>
    </location>
</feature>
<dbReference type="OMA" id="SIVENFM"/>
<feature type="compositionally biased region" description="Basic and acidic residues" evidence="1">
    <location>
        <begin position="663"/>
        <end position="685"/>
    </location>
</feature>
<evidence type="ECO:0000256" key="1">
    <source>
        <dbReference type="SAM" id="MobiDB-lite"/>
    </source>
</evidence>
<feature type="compositionally biased region" description="Low complexity" evidence="1">
    <location>
        <begin position="71"/>
        <end position="81"/>
    </location>
</feature>
<dbReference type="KEGG" id="ngr:NAEGRDRAFT_72762"/>
<feature type="region of interest" description="Disordered" evidence="1">
    <location>
        <begin position="411"/>
        <end position="467"/>
    </location>
</feature>
<feature type="region of interest" description="Disordered" evidence="1">
    <location>
        <begin position="102"/>
        <end position="285"/>
    </location>
</feature>
<feature type="compositionally biased region" description="Basic and acidic residues" evidence="1">
    <location>
        <begin position="502"/>
        <end position="512"/>
    </location>
</feature>
<dbReference type="AlphaFoldDB" id="D2VUS0"/>
<feature type="region of interest" description="Disordered" evidence="1">
    <location>
        <begin position="1"/>
        <end position="86"/>
    </location>
</feature>
<dbReference type="InParanoid" id="D2VUS0"/>
<protein>
    <submittedName>
        <fullName evidence="2">Predicted protein</fullName>
    </submittedName>
</protein>
<dbReference type="RefSeq" id="XP_002672298.1">
    <property type="nucleotide sequence ID" value="XM_002672252.1"/>
</dbReference>
<feature type="compositionally biased region" description="Low complexity" evidence="1">
    <location>
        <begin position="204"/>
        <end position="245"/>
    </location>
</feature>
<feature type="compositionally biased region" description="Polar residues" evidence="1">
    <location>
        <begin position="571"/>
        <end position="584"/>
    </location>
</feature>
<feature type="compositionally biased region" description="Low complexity" evidence="1">
    <location>
        <begin position="107"/>
        <end position="116"/>
    </location>
</feature>
<name>D2VUS0_NAEGR</name>
<feature type="compositionally biased region" description="Polar residues" evidence="1">
    <location>
        <begin position="615"/>
        <end position="631"/>
    </location>
</feature>
<proteinExistence type="predicted"/>
<reference evidence="2 3" key="1">
    <citation type="journal article" date="2010" name="Cell">
        <title>The genome of Naegleria gruberi illuminates early eukaryotic versatility.</title>
        <authorList>
            <person name="Fritz-Laylin L.K."/>
            <person name="Prochnik S.E."/>
            <person name="Ginger M.L."/>
            <person name="Dacks J.B."/>
            <person name="Carpenter M.L."/>
            <person name="Field M.C."/>
            <person name="Kuo A."/>
            <person name="Paredez A."/>
            <person name="Chapman J."/>
            <person name="Pham J."/>
            <person name="Shu S."/>
            <person name="Neupane R."/>
            <person name="Cipriano M."/>
            <person name="Mancuso J."/>
            <person name="Tu H."/>
            <person name="Salamov A."/>
            <person name="Lindquist E."/>
            <person name="Shapiro H."/>
            <person name="Lucas S."/>
            <person name="Grigoriev I.V."/>
            <person name="Cande W.Z."/>
            <person name="Fulton C."/>
            <person name="Rokhsar D.S."/>
            <person name="Dawson S.C."/>
        </authorList>
    </citation>
    <scope>NUCLEOTIDE SEQUENCE [LARGE SCALE GENOMIC DNA]</scope>
    <source>
        <strain evidence="2 3">NEG-M</strain>
    </source>
</reference>
<feature type="compositionally biased region" description="Polar residues" evidence="1">
    <location>
        <begin position="599"/>
        <end position="608"/>
    </location>
</feature>
<gene>
    <name evidence="2" type="ORF">NAEGRDRAFT_72762</name>
</gene>
<dbReference type="OrthoDB" id="10681461at2759"/>
<dbReference type="GeneID" id="8854100"/>
<accession>D2VUS0</accession>
<feature type="compositionally biased region" description="Polar residues" evidence="1">
    <location>
        <begin position="247"/>
        <end position="273"/>
    </location>
</feature>
<feature type="compositionally biased region" description="Basic residues" evidence="1">
    <location>
        <begin position="1"/>
        <end position="11"/>
    </location>
</feature>
<sequence length="756" mass="86433">MSNKNNHHHHQPNLTTSKKYIKQEEDELLSTTRKLSSSSPTTTESLSPSPPLKASSSSSLGSSLNYDKIDNNSNNISNNINKRNGPYSSLEVIRDIAESLHNTNNSQPQQQQPQQPYDQRQSYNNNNNTGFNNNNNNGYNRQQQEYDDNYENDESRFKPSSRWRKGERQGVNFQSNNNNQQQQYSNYNNREGDYLTEKPNNMIPSSPNKGQQSNNNNNRSSYQQQQQQNNYNNNPYSNNSYDDSPTLMRQQPQYDAQQRPSYYSNTPNHQQAIPNVHDYFNPPYPNNTQHAYPPTFSPQIIPHQPTFVHYPSYQSHPLSSPVIHHHINPPQSSFPPQQSQQFQFNQIQFKIINYNATSSISPPPSSYSNSQTPSQVTTPRGRANSDIINEQVPISKPRPQKLTIPIEEGPIIQEEENPKSIAWSTNMASPAKKKKGVTSKKDPTKKTPLKKQSNTRHSSVPPKFGIPYNLNRIESKIKDQIQMDKKTNPHKGNFEPVLVTSKNEETAIRDEPVLNSSEIIDASNISKIDSPVKSKPPPIPKDKPNVHEDEETPQQDNVSNFIVSKPPPRLTRQSSTPIPKQQEISLPPQNPPPVKPQSIVRNQTNPSNMGGYVPQYSNRASTQQNIISKPTQPIDKVPERITEREKVPERPRPIITPIPTEKLNQERERIPERPKPIMEVSRSDPIRQSQQQTMSYSQQFQQAQLKTPVRNVPSKRLEELLYQKAKPIESPRVEKGSSVLSIVENFMLDPNMKEFY</sequence>
<feature type="compositionally biased region" description="Low complexity" evidence="1">
    <location>
        <begin position="688"/>
        <end position="704"/>
    </location>
</feature>